<feature type="transmembrane region" description="Helical" evidence="8">
    <location>
        <begin position="414"/>
        <end position="435"/>
    </location>
</feature>
<feature type="transmembrane region" description="Helical" evidence="8">
    <location>
        <begin position="333"/>
        <end position="352"/>
    </location>
</feature>
<evidence type="ECO:0000313" key="11">
    <source>
        <dbReference type="Proteomes" id="UP000664859"/>
    </source>
</evidence>
<reference evidence="10" key="1">
    <citation type="submission" date="2021-02" db="EMBL/GenBank/DDBJ databases">
        <title>First Annotated Genome of the Yellow-green Alga Tribonema minus.</title>
        <authorList>
            <person name="Mahan K.M."/>
        </authorList>
    </citation>
    <scope>NUCLEOTIDE SEQUENCE</scope>
    <source>
        <strain evidence="10">UTEX B ZZ1240</strain>
    </source>
</reference>
<feature type="transmembrane region" description="Helical" evidence="8">
    <location>
        <begin position="158"/>
        <end position="179"/>
    </location>
</feature>
<evidence type="ECO:0000259" key="9">
    <source>
        <dbReference type="Pfam" id="PF00909"/>
    </source>
</evidence>
<dbReference type="InterPro" id="IPR018047">
    <property type="entry name" value="Ammonium_transpt_CS"/>
</dbReference>
<feature type="domain" description="Ammonium transporter AmtB-like" evidence="9">
    <location>
        <begin position="33"/>
        <end position="461"/>
    </location>
</feature>
<evidence type="ECO:0000256" key="3">
    <source>
        <dbReference type="ARBA" id="ARBA00022448"/>
    </source>
</evidence>
<feature type="transmembrane region" description="Helical" evidence="8">
    <location>
        <begin position="199"/>
        <end position="223"/>
    </location>
</feature>
<evidence type="ECO:0000256" key="2">
    <source>
        <dbReference type="ARBA" id="ARBA00005887"/>
    </source>
</evidence>
<dbReference type="Proteomes" id="UP000664859">
    <property type="component" value="Unassembled WGS sequence"/>
</dbReference>
<keyword evidence="6 8" id="KW-0472">Membrane</keyword>
<dbReference type="OrthoDB" id="534912at2759"/>
<gene>
    <name evidence="10" type="ORF">JKP88DRAFT_260195</name>
</gene>
<comment type="caution">
    <text evidence="10">The sequence shown here is derived from an EMBL/GenBank/DDBJ whole genome shotgun (WGS) entry which is preliminary data.</text>
</comment>
<keyword evidence="4 8" id="KW-0812">Transmembrane</keyword>
<dbReference type="PANTHER" id="PTHR11730">
    <property type="entry name" value="AMMONIUM TRANSPORTER"/>
    <property type="match status" value="1"/>
</dbReference>
<evidence type="ECO:0000256" key="7">
    <source>
        <dbReference type="ARBA" id="ARBA00023177"/>
    </source>
</evidence>
<keyword evidence="3 8" id="KW-0813">Transport</keyword>
<dbReference type="Pfam" id="PF00909">
    <property type="entry name" value="Ammonium_transp"/>
    <property type="match status" value="1"/>
</dbReference>
<dbReference type="NCBIfam" id="TIGR00836">
    <property type="entry name" value="amt"/>
    <property type="match status" value="1"/>
</dbReference>
<dbReference type="GO" id="GO:0008519">
    <property type="term" value="F:ammonium channel activity"/>
    <property type="evidence" value="ECO:0007669"/>
    <property type="project" value="InterPro"/>
</dbReference>
<dbReference type="Gene3D" id="1.10.3430.10">
    <property type="entry name" value="Ammonium transporter AmtB like domains"/>
    <property type="match status" value="1"/>
</dbReference>
<dbReference type="EMBL" id="JAFCMP010000075">
    <property type="protein sequence ID" value="KAG5188210.1"/>
    <property type="molecule type" value="Genomic_DNA"/>
</dbReference>
<dbReference type="PROSITE" id="PS01219">
    <property type="entry name" value="AMMONIUM_TRANSP"/>
    <property type="match status" value="1"/>
</dbReference>
<comment type="subcellular location">
    <subcellularLocation>
        <location evidence="8">Cell membrane</location>
        <topology evidence="8">Multi-pass membrane protein</topology>
    </subcellularLocation>
    <subcellularLocation>
        <location evidence="1">Membrane</location>
        <topology evidence="1">Multi-pass membrane protein</topology>
    </subcellularLocation>
</comment>
<evidence type="ECO:0000256" key="1">
    <source>
        <dbReference type="ARBA" id="ARBA00004141"/>
    </source>
</evidence>
<evidence type="ECO:0000256" key="8">
    <source>
        <dbReference type="RuleBase" id="RU362002"/>
    </source>
</evidence>
<feature type="transmembrane region" description="Helical" evidence="8">
    <location>
        <begin position="132"/>
        <end position="151"/>
    </location>
</feature>
<organism evidence="10 11">
    <name type="scientific">Tribonema minus</name>
    <dbReference type="NCBI Taxonomy" id="303371"/>
    <lineage>
        <taxon>Eukaryota</taxon>
        <taxon>Sar</taxon>
        <taxon>Stramenopiles</taxon>
        <taxon>Ochrophyta</taxon>
        <taxon>PX clade</taxon>
        <taxon>Xanthophyceae</taxon>
        <taxon>Tribonematales</taxon>
        <taxon>Tribonemataceae</taxon>
        <taxon>Tribonema</taxon>
    </lineage>
</organism>
<dbReference type="GO" id="GO:0097272">
    <property type="term" value="P:ammonium homeostasis"/>
    <property type="evidence" value="ECO:0007669"/>
    <property type="project" value="TreeGrafter"/>
</dbReference>
<dbReference type="InterPro" id="IPR001905">
    <property type="entry name" value="Ammonium_transpt"/>
</dbReference>
<feature type="transmembrane region" description="Helical" evidence="8">
    <location>
        <begin position="308"/>
        <end position="327"/>
    </location>
</feature>
<dbReference type="PANTHER" id="PTHR11730:SF6">
    <property type="entry name" value="AMMONIUM TRANSPORTER"/>
    <property type="match status" value="1"/>
</dbReference>
<keyword evidence="11" id="KW-1185">Reference proteome</keyword>
<evidence type="ECO:0000256" key="5">
    <source>
        <dbReference type="ARBA" id="ARBA00022989"/>
    </source>
</evidence>
<dbReference type="InterPro" id="IPR029020">
    <property type="entry name" value="Ammonium/urea_transptr"/>
</dbReference>
<comment type="similarity">
    <text evidence="2 8">Belongs to the ammonia transporter channel (TC 1.A.11.2) family.</text>
</comment>
<feature type="transmembrane region" description="Helical" evidence="8">
    <location>
        <begin position="244"/>
        <end position="261"/>
    </location>
</feature>
<protein>
    <recommendedName>
        <fullName evidence="8">Ammonium transporter</fullName>
    </recommendedName>
</protein>
<evidence type="ECO:0000313" key="10">
    <source>
        <dbReference type="EMBL" id="KAG5188210.1"/>
    </source>
</evidence>
<name>A0A835ZB85_9STRA</name>
<dbReference type="GO" id="GO:0005886">
    <property type="term" value="C:plasma membrane"/>
    <property type="evidence" value="ECO:0007669"/>
    <property type="project" value="UniProtKB-SubCell"/>
</dbReference>
<proteinExistence type="inferred from homology"/>
<dbReference type="SUPFAM" id="SSF111352">
    <property type="entry name" value="Ammonium transporter"/>
    <property type="match status" value="1"/>
</dbReference>
<keyword evidence="7 8" id="KW-0924">Ammonia transport</keyword>
<keyword evidence="5 8" id="KW-1133">Transmembrane helix</keyword>
<evidence type="ECO:0000256" key="4">
    <source>
        <dbReference type="ARBA" id="ARBA00022692"/>
    </source>
</evidence>
<feature type="transmembrane region" description="Helical" evidence="8">
    <location>
        <begin position="68"/>
        <end position="87"/>
    </location>
</feature>
<feature type="transmembrane region" description="Helical" evidence="8">
    <location>
        <begin position="281"/>
        <end position="301"/>
    </location>
</feature>
<feature type="transmembrane region" description="Helical" evidence="8">
    <location>
        <begin position="359"/>
        <end position="381"/>
    </location>
</feature>
<accession>A0A835ZB85</accession>
<sequence>MVIPSNTFRCSRFCHFCRFLPLACPAVSMDTFWLLFGAILVFFMQAGFAFLEVGCVQSKNQKNILVKNVFDASIGAIAWYITGYGIAFGHDAYAEDGTTNGFIGTTGYFLAGDHFRSDDATDEQLGYEWANWLFQWAFAATSATIVSGAVMERISFGCYLIYAVTLIGFIYPIVVHMTWNSGGWMSAFRQDHLLSRCGVVDFAGSGVVHMTGGVAALVGAVMVGPRFGRFGPNGEVRALPQLSWVYQAIGTLFLWFGWYGFNGVSSLYIVGKGLVAAKTMINSTLSGAIGGLSSTLVAQVLDGFIDPAAANNGILSGFVAITAGSGVAQPEGAILIGFIAGIIYQATSKLLLKLRIDDVVNAAPVHLFCGMWGMFAVGLLAEPNNYGRVYYEDRSGICCGAFYGCGGSQLGAQIVFILVNLAWTGVTSALMFTVAKYTVGLRVSKEIEELGMDTSKHGGMADYVHHVGESSLDNSRTSAAPFPVGPAGAPVITNNTTIA</sequence>
<dbReference type="AlphaFoldDB" id="A0A835ZB85"/>
<evidence type="ECO:0000256" key="6">
    <source>
        <dbReference type="ARBA" id="ARBA00023136"/>
    </source>
</evidence>
<dbReference type="InterPro" id="IPR024041">
    <property type="entry name" value="NH4_transpt_AmtB-like_dom"/>
</dbReference>
<feature type="transmembrane region" description="Helical" evidence="8">
    <location>
        <begin position="32"/>
        <end position="56"/>
    </location>
</feature>